<evidence type="ECO:0000313" key="2">
    <source>
        <dbReference type="Proteomes" id="UP000821845"/>
    </source>
</evidence>
<reference evidence="1" key="1">
    <citation type="submission" date="2020-05" db="EMBL/GenBank/DDBJ databases">
        <title>Large-scale comparative analyses of tick genomes elucidate their genetic diversity and vector capacities.</title>
        <authorList>
            <person name="Jia N."/>
            <person name="Wang J."/>
            <person name="Shi W."/>
            <person name="Du L."/>
            <person name="Sun Y."/>
            <person name="Zhan W."/>
            <person name="Jiang J."/>
            <person name="Wang Q."/>
            <person name="Zhang B."/>
            <person name="Ji P."/>
            <person name="Sakyi L.B."/>
            <person name="Cui X."/>
            <person name="Yuan T."/>
            <person name="Jiang B."/>
            <person name="Yang W."/>
            <person name="Lam T.T.-Y."/>
            <person name="Chang Q."/>
            <person name="Ding S."/>
            <person name="Wang X."/>
            <person name="Zhu J."/>
            <person name="Ruan X."/>
            <person name="Zhao L."/>
            <person name="Wei J."/>
            <person name="Que T."/>
            <person name="Du C."/>
            <person name="Cheng J."/>
            <person name="Dai P."/>
            <person name="Han X."/>
            <person name="Huang E."/>
            <person name="Gao Y."/>
            <person name="Liu J."/>
            <person name="Shao H."/>
            <person name="Ye R."/>
            <person name="Li L."/>
            <person name="Wei W."/>
            <person name="Wang X."/>
            <person name="Wang C."/>
            <person name="Yang T."/>
            <person name="Huo Q."/>
            <person name="Li W."/>
            <person name="Guo W."/>
            <person name="Chen H."/>
            <person name="Zhou L."/>
            <person name="Ni X."/>
            <person name="Tian J."/>
            <person name="Zhou Y."/>
            <person name="Sheng Y."/>
            <person name="Liu T."/>
            <person name="Pan Y."/>
            <person name="Xia L."/>
            <person name="Li J."/>
            <person name="Zhao F."/>
            <person name="Cao W."/>
        </authorList>
    </citation>
    <scope>NUCLEOTIDE SEQUENCE</scope>
    <source>
        <strain evidence="1">Hyas-2018</strain>
    </source>
</reference>
<proteinExistence type="predicted"/>
<organism evidence="1 2">
    <name type="scientific">Hyalomma asiaticum</name>
    <name type="common">Tick</name>
    <dbReference type="NCBI Taxonomy" id="266040"/>
    <lineage>
        <taxon>Eukaryota</taxon>
        <taxon>Metazoa</taxon>
        <taxon>Ecdysozoa</taxon>
        <taxon>Arthropoda</taxon>
        <taxon>Chelicerata</taxon>
        <taxon>Arachnida</taxon>
        <taxon>Acari</taxon>
        <taxon>Parasitiformes</taxon>
        <taxon>Ixodida</taxon>
        <taxon>Ixodoidea</taxon>
        <taxon>Ixodidae</taxon>
        <taxon>Hyalomminae</taxon>
        <taxon>Hyalomma</taxon>
    </lineage>
</organism>
<name>A0ACB7SM00_HYAAI</name>
<accession>A0ACB7SM00</accession>
<sequence>MLGSRNRVCPVCRSDSLRAAAMLVEPPPACVVRQSPQSPNCFRIPIPLEPLKDGHSMDPKSDPRTQERTFLEAAERGDRHTMIRCLSPPDPVNVNCTNILGRSAIQIAVDNENVEIVELLLRQPDVHIGDALLQAIREGVYKIVEMLIDHPSITAEMLASGWARSQAQESSDYSADISPVILAAHCNQFEILQLLLSRGAGIERPHALSCSCRRCCEDTRRDSLRHSLRRIHAFRALASPAWMSLTSEDPILTAFKVRTIMRIKNEAADCHQGSEVRGAMHQIGKTSKGATRRALFCPRYPRLSWELGRLAQRENEFKEIYLELSNQCKKYSCELLDLCRSSEEVIAVLNKRTSPELLDDSDEEEEGVTAEDYSAYQTAPRGLTLSRLKMALKYDQKQFVAHPNCQQLLTSIWYQGLPVWRRRNALSKTCLCAGLIMLLPVIACYYLAFPRSRFSRVVRSPFMKFIYHSASFGCFLLLLILASTGTDRARQNIRGPAPSPVEWLILFWVTGMVWAECKQLWEEGLKAYVCQWWNWLDFIMLSLYLTTGSLRAVAYFQVQSGQYGARVLDRVQWPANDPTLISEGVFAMANVFSFARIIYLFQTNPHLGPLQISLGCMIVDIAKFLFIFFLVLTSFVCGLNQLYWYYDPTMGFCETKEVGGVNITFNCHHNPDAFLTIDASYTSLLWSLFGVIPIKDISARKDQPFTKWVGHALLGAYMIMAMTVMINMLIAMMSRSFQDIEVRGPVLPLSDSQEEQDSVEIILFEFR</sequence>
<comment type="caution">
    <text evidence="1">The sequence shown here is derived from an EMBL/GenBank/DDBJ whole genome shotgun (WGS) entry which is preliminary data.</text>
</comment>
<gene>
    <name evidence="1" type="ORF">HPB50_007066</name>
</gene>
<evidence type="ECO:0000313" key="1">
    <source>
        <dbReference type="EMBL" id="KAH6935615.1"/>
    </source>
</evidence>
<keyword evidence="2" id="KW-1185">Reference proteome</keyword>
<protein>
    <submittedName>
        <fullName evidence="1">Uncharacterized protein</fullName>
    </submittedName>
</protein>
<dbReference type="Proteomes" id="UP000821845">
    <property type="component" value="Chromosome 3"/>
</dbReference>
<dbReference type="EMBL" id="CM023483">
    <property type="protein sequence ID" value="KAH6935615.1"/>
    <property type="molecule type" value="Genomic_DNA"/>
</dbReference>